<proteinExistence type="predicted"/>
<dbReference type="EMBL" id="JASBWV010000028">
    <property type="protein sequence ID" value="KAJ9118468.1"/>
    <property type="molecule type" value="Genomic_DNA"/>
</dbReference>
<comment type="caution">
    <text evidence="1">The sequence shown here is derived from an EMBL/GenBank/DDBJ whole genome shotgun (WGS) entry which is preliminary data.</text>
</comment>
<evidence type="ECO:0000313" key="2">
    <source>
        <dbReference type="Proteomes" id="UP001234202"/>
    </source>
</evidence>
<accession>A0ACC2X3X3</accession>
<evidence type="ECO:0000313" key="1">
    <source>
        <dbReference type="EMBL" id="KAJ9118468.1"/>
    </source>
</evidence>
<keyword evidence="2" id="KW-1185">Reference proteome</keyword>
<dbReference type="Proteomes" id="UP001234202">
    <property type="component" value="Unassembled WGS sequence"/>
</dbReference>
<protein>
    <submittedName>
        <fullName evidence="1">Uncharacterized protein</fullName>
    </submittedName>
</protein>
<organism evidence="1 2">
    <name type="scientific">Naganishia onofrii</name>
    <dbReference type="NCBI Taxonomy" id="1851511"/>
    <lineage>
        <taxon>Eukaryota</taxon>
        <taxon>Fungi</taxon>
        <taxon>Dikarya</taxon>
        <taxon>Basidiomycota</taxon>
        <taxon>Agaricomycotina</taxon>
        <taxon>Tremellomycetes</taxon>
        <taxon>Filobasidiales</taxon>
        <taxon>Filobasidiaceae</taxon>
        <taxon>Naganishia</taxon>
    </lineage>
</organism>
<reference evidence="1" key="1">
    <citation type="submission" date="2023-04" db="EMBL/GenBank/DDBJ databases">
        <title>Draft Genome sequencing of Naganishia species isolated from polar environments using Oxford Nanopore Technology.</title>
        <authorList>
            <person name="Leo P."/>
            <person name="Venkateswaran K."/>
        </authorList>
    </citation>
    <scope>NUCLEOTIDE SEQUENCE</scope>
    <source>
        <strain evidence="1">DBVPG 5303</strain>
    </source>
</reference>
<gene>
    <name evidence="1" type="ORF">QFC24_006116</name>
</gene>
<name>A0ACC2X3X3_9TREE</name>
<sequence>MLMKPAHLALVGLQLSALPTSLGAVVRVSQGQTEGSCCGYIITNRNNAYFGHEYVVDFSKLEELEALTGWNVSDGIQAGGQNPFTKQMPMASSENVAIVKGKGLALKVPVDAYFGRIRTFAAQNADAPELKVAEVVFGEAIFGGLFHAKIKVTDTRGSCMSIFTSAANRSLGWNDEQDIEILSGSLLKPSDTQPAGFHMVNWEPKTGAKVHSISAFPPNLTPSQSYNSWEIGWFPEGSTSNALANTQIRFNNKLISNSPNQFPSTHPSVFVLNHWTNADPAWSGGPPAKDAVMYVQKFVFYYDKPEGIFEGSGVSKLSCNRAQACKRRIGC</sequence>